<dbReference type="SUPFAM" id="SSF54695">
    <property type="entry name" value="POZ domain"/>
    <property type="match status" value="1"/>
</dbReference>
<dbReference type="InterPro" id="IPR000210">
    <property type="entry name" value="BTB/POZ_dom"/>
</dbReference>
<dbReference type="AlphaFoldDB" id="A0A2T2NLD2"/>
<evidence type="ECO:0000313" key="2">
    <source>
        <dbReference type="EMBL" id="PSN66251.1"/>
    </source>
</evidence>
<dbReference type="OrthoDB" id="6359816at2759"/>
<keyword evidence="3" id="KW-1185">Reference proteome</keyword>
<dbReference type="Proteomes" id="UP000240883">
    <property type="component" value="Unassembled WGS sequence"/>
</dbReference>
<proteinExistence type="predicted"/>
<dbReference type="STRING" id="1448308.A0A2T2NLD2"/>
<evidence type="ECO:0000259" key="1">
    <source>
        <dbReference type="PROSITE" id="PS50097"/>
    </source>
</evidence>
<sequence length="249" mass="28769">MATKNETYEANLFNNKTFSDVIVRHETYGNNTPRIYQAHKAVLSLHSKFFMKAFMGNFKEASEREIKTFFGNPGSFEFALKFIYTQTYDCKQVKTLAGKDEVKRVLIPCEIYRIADYYGITNLKEHATNDLVQALKSSCFLDGKPNMSCIKEVLARTYAEEEYESGTYLGMKIVLEIMKRNTFTFDDDFRDFLANHQAFAADLALICYDADLLSVTSAACKSCLHTHFFKVMPVKCRNCRAKFRPEYYK</sequence>
<organism evidence="2 3">
    <name type="scientific">Corynespora cassiicola Philippines</name>
    <dbReference type="NCBI Taxonomy" id="1448308"/>
    <lineage>
        <taxon>Eukaryota</taxon>
        <taxon>Fungi</taxon>
        <taxon>Dikarya</taxon>
        <taxon>Ascomycota</taxon>
        <taxon>Pezizomycotina</taxon>
        <taxon>Dothideomycetes</taxon>
        <taxon>Pleosporomycetidae</taxon>
        <taxon>Pleosporales</taxon>
        <taxon>Corynesporascaceae</taxon>
        <taxon>Corynespora</taxon>
    </lineage>
</organism>
<dbReference type="CDD" id="cd18186">
    <property type="entry name" value="BTB_POZ_ZBTB_KLHL-like"/>
    <property type="match status" value="1"/>
</dbReference>
<dbReference type="InterPro" id="IPR011333">
    <property type="entry name" value="SKP1/BTB/POZ_sf"/>
</dbReference>
<dbReference type="Gene3D" id="3.30.710.10">
    <property type="entry name" value="Potassium Channel Kv1.1, Chain A"/>
    <property type="match status" value="1"/>
</dbReference>
<protein>
    <recommendedName>
        <fullName evidence="1">BTB domain-containing protein</fullName>
    </recommendedName>
</protein>
<dbReference type="Pfam" id="PF00651">
    <property type="entry name" value="BTB"/>
    <property type="match status" value="1"/>
</dbReference>
<feature type="domain" description="BTB" evidence="1">
    <location>
        <begin position="19"/>
        <end position="92"/>
    </location>
</feature>
<dbReference type="PANTHER" id="PTHR47843">
    <property type="entry name" value="BTB DOMAIN-CONTAINING PROTEIN-RELATED"/>
    <property type="match status" value="1"/>
</dbReference>
<evidence type="ECO:0000313" key="3">
    <source>
        <dbReference type="Proteomes" id="UP000240883"/>
    </source>
</evidence>
<accession>A0A2T2NLD2</accession>
<reference evidence="2 3" key="1">
    <citation type="journal article" date="2018" name="Front. Microbiol.">
        <title>Genome-Wide Analysis of Corynespora cassiicola Leaf Fall Disease Putative Effectors.</title>
        <authorList>
            <person name="Lopez D."/>
            <person name="Ribeiro S."/>
            <person name="Label P."/>
            <person name="Fumanal B."/>
            <person name="Venisse J.S."/>
            <person name="Kohler A."/>
            <person name="de Oliveira R.R."/>
            <person name="Labutti K."/>
            <person name="Lipzen A."/>
            <person name="Lail K."/>
            <person name="Bauer D."/>
            <person name="Ohm R.A."/>
            <person name="Barry K.W."/>
            <person name="Spatafora J."/>
            <person name="Grigoriev I.V."/>
            <person name="Martin F.M."/>
            <person name="Pujade-Renaud V."/>
        </authorList>
    </citation>
    <scope>NUCLEOTIDE SEQUENCE [LARGE SCALE GENOMIC DNA]</scope>
    <source>
        <strain evidence="2 3">Philippines</strain>
    </source>
</reference>
<dbReference type="SMART" id="SM00225">
    <property type="entry name" value="BTB"/>
    <property type="match status" value="1"/>
</dbReference>
<name>A0A2T2NLD2_CORCC</name>
<gene>
    <name evidence="2" type="ORF">BS50DRAFT_677495</name>
</gene>
<dbReference type="PROSITE" id="PS50097">
    <property type="entry name" value="BTB"/>
    <property type="match status" value="1"/>
</dbReference>
<dbReference type="EMBL" id="KZ678136">
    <property type="protein sequence ID" value="PSN66251.1"/>
    <property type="molecule type" value="Genomic_DNA"/>
</dbReference>